<proteinExistence type="inferred from homology"/>
<dbReference type="GO" id="GO:0090560">
    <property type="term" value="F:2-(3-amino-3-carboxypropyl)histidine synthase activity"/>
    <property type="evidence" value="ECO:0007669"/>
    <property type="project" value="InterPro"/>
</dbReference>
<comment type="function">
    <text evidence="9">Required for the first step of diphthamide biosynthesis, a post-translational modification of histidine which occurs in elongation factor 2. DPH1 and DPH2 transfer a 3-amino-3-carboxypropyl (ACP) group from S-adenosyl-L-methionine (SAM) to a histidine residue, the reaction is assisted by a reduction system comprising DPH3 and a NADH-dependent reductase, predominantly CBR1. Facilitates the reduction of the catalytic iron-sulfur cluster found in the DPH1 subunit.</text>
</comment>
<sequence length="508" mass="56360">MSATETFSSSGEEVINRSIDVHKEDSETPSYARDPGVFEDFYEIDQTVRFIEDGQYKRVTLQFPDELLHDSVPIYRALKRKLGDDKELYVLADTSYGSCCVDEVAASHVSADAMVHYGHACLSLNARLPVLYVFGKRQLDIDSIAQKLSEYFEERSGDLEDVKRVVLKHDVVYAHNASSLVDSLGNLSGKLSGNMQLSYDPLHRSTTPSSTSLYGEGVPKSLETIPSSADAEKTLTIWVGEESPTLTKLVMISSGQNIISYSPRTGKIVAQTPLTNRLLMRRYALVQKARDADVFGILVGTLGVASYLPLISHIRTKLKKAHKKFYTISVGKINPAKLANFMEIECWVWVSCSEGMVESKDYFKPIITPFELEVALQKAPDWSGKYTFDFKELLDSVPSTQGMSWRNSEDEDEERPVFSLVSGSYRQAKRFGDETATGTTASDTNASALTTRPKDNALTKLGDSAAAHFLQDRTYQGLDPRLGQDAPSVLEQGRSGIARAYDDDKTQT</sequence>
<dbReference type="Gene3D" id="3.40.50.11840">
    <property type="entry name" value="Diphthamide synthesis DPH1/DPH2 domain 1"/>
    <property type="match status" value="1"/>
</dbReference>
<dbReference type="InterPro" id="IPR042265">
    <property type="entry name" value="DPH1/DPH2_3"/>
</dbReference>
<dbReference type="InterPro" id="IPR016435">
    <property type="entry name" value="DPH1/DPH2"/>
</dbReference>
<evidence type="ECO:0000256" key="11">
    <source>
        <dbReference type="SAM" id="MobiDB-lite"/>
    </source>
</evidence>
<dbReference type="Proteomes" id="UP000053477">
    <property type="component" value="Unassembled WGS sequence"/>
</dbReference>
<evidence type="ECO:0000256" key="6">
    <source>
        <dbReference type="ARBA" id="ARBA00023004"/>
    </source>
</evidence>
<dbReference type="PANTHER" id="PTHR10762:SF2">
    <property type="entry name" value="2-(3-AMINO-3-CARBOXYPROPYL)HISTIDINE SYNTHASE SUBUNIT 2"/>
    <property type="match status" value="1"/>
</dbReference>
<dbReference type="GO" id="GO:0017183">
    <property type="term" value="P:protein histidyl modification to diphthamide"/>
    <property type="evidence" value="ECO:0007669"/>
    <property type="project" value="UniProtKB-UniPathway"/>
</dbReference>
<comment type="cofactor">
    <cofactor evidence="1">
        <name>[4Fe-4S] cluster</name>
        <dbReference type="ChEBI" id="CHEBI:49883"/>
    </cofactor>
</comment>
<evidence type="ECO:0000256" key="2">
    <source>
        <dbReference type="ARBA" id="ARBA00005156"/>
    </source>
</evidence>
<name>A0A0H2RIH0_9AGAM</name>
<dbReference type="FunCoup" id="A0A0H2RIH0">
    <property type="interactions" value="724"/>
</dbReference>
<dbReference type="GO" id="GO:0046872">
    <property type="term" value="F:metal ion binding"/>
    <property type="evidence" value="ECO:0007669"/>
    <property type="project" value="UniProtKB-KW"/>
</dbReference>
<evidence type="ECO:0000256" key="8">
    <source>
        <dbReference type="ARBA" id="ARBA00034128"/>
    </source>
</evidence>
<evidence type="ECO:0000313" key="12">
    <source>
        <dbReference type="EMBL" id="KLO11785.1"/>
    </source>
</evidence>
<reference evidence="12 13" key="1">
    <citation type="submission" date="2015-04" db="EMBL/GenBank/DDBJ databases">
        <title>Complete genome sequence of Schizopora paradoxa KUC8140, a cosmopolitan wood degrader in East Asia.</title>
        <authorList>
            <consortium name="DOE Joint Genome Institute"/>
            <person name="Min B."/>
            <person name="Park H."/>
            <person name="Jang Y."/>
            <person name="Kim J.-J."/>
            <person name="Kim K.H."/>
            <person name="Pangilinan J."/>
            <person name="Lipzen A."/>
            <person name="Riley R."/>
            <person name="Grigoriev I.V."/>
            <person name="Spatafora J.W."/>
            <person name="Choi I.-G."/>
        </authorList>
    </citation>
    <scope>NUCLEOTIDE SEQUENCE [LARGE SCALE GENOMIC DNA]</scope>
    <source>
        <strain evidence="12 13">KUC8140</strain>
    </source>
</reference>
<dbReference type="InterPro" id="IPR042263">
    <property type="entry name" value="DPH1/DPH2_1"/>
</dbReference>
<dbReference type="OrthoDB" id="449241at2759"/>
<dbReference type="AlphaFoldDB" id="A0A0H2RIH0"/>
<evidence type="ECO:0000256" key="7">
    <source>
        <dbReference type="ARBA" id="ARBA00023014"/>
    </source>
</evidence>
<comment type="function">
    <text evidence="10">Required for the first step of diphthamide biosynthesis, a post-translational modification of histidine which occurs in elongation factor 2. DPH1 and DPH2 transfer a 3-amino-3-carboxypropyl (ACP) group from S-adenosyl-L-methionine (SAM) to a histidine residue, the reaction is assisted by a reduction system comprising DPH3 and a NADH-dependent reductase. Facilitates the reduction of the catalytic iron-sulfur cluster found in the DPH1 subunit.</text>
</comment>
<dbReference type="NCBIfam" id="TIGR00322">
    <property type="entry name" value="diphth2_R"/>
    <property type="match status" value="1"/>
</dbReference>
<keyword evidence="7 10" id="KW-0411">Iron-sulfur</keyword>
<protein>
    <recommendedName>
        <fullName evidence="4 10">2-(3-amino-3-carboxypropyl)histidine synthase subunit 2</fullName>
    </recommendedName>
</protein>
<dbReference type="FunFam" id="3.40.50.11840:FF:000002">
    <property type="entry name" value="2-(3-amino-3-carboxypropyl)histidine synthase subunit 2"/>
    <property type="match status" value="1"/>
</dbReference>
<dbReference type="Gene3D" id="3.40.50.11860">
    <property type="entry name" value="Diphthamide synthesis DPH1/DPH2 domain 3"/>
    <property type="match status" value="1"/>
</dbReference>
<dbReference type="SFLD" id="SFLDF00408">
    <property type="entry name" value="Diphthamide_biosynthesis_famil"/>
    <property type="match status" value="1"/>
</dbReference>
<feature type="region of interest" description="Disordered" evidence="11">
    <location>
        <begin position="477"/>
        <end position="508"/>
    </location>
</feature>
<dbReference type="UniPathway" id="UPA00559"/>
<keyword evidence="10" id="KW-0963">Cytoplasm</keyword>
<feature type="compositionally biased region" description="Polar residues" evidence="11">
    <location>
        <begin position="436"/>
        <end position="450"/>
    </location>
</feature>
<evidence type="ECO:0000256" key="3">
    <source>
        <dbReference type="ARBA" id="ARBA00006179"/>
    </source>
</evidence>
<dbReference type="InParanoid" id="A0A0H2RIH0"/>
<dbReference type="GO" id="GO:0005737">
    <property type="term" value="C:cytoplasm"/>
    <property type="evidence" value="ECO:0007669"/>
    <property type="project" value="UniProtKB-SubCell"/>
</dbReference>
<dbReference type="PANTHER" id="PTHR10762">
    <property type="entry name" value="DIPHTHAMIDE BIOSYNTHESIS PROTEIN"/>
    <property type="match status" value="1"/>
</dbReference>
<keyword evidence="5 10" id="KW-0479">Metal-binding</keyword>
<organism evidence="12 13">
    <name type="scientific">Schizopora paradoxa</name>
    <dbReference type="NCBI Taxonomy" id="27342"/>
    <lineage>
        <taxon>Eukaryota</taxon>
        <taxon>Fungi</taxon>
        <taxon>Dikarya</taxon>
        <taxon>Basidiomycota</taxon>
        <taxon>Agaricomycotina</taxon>
        <taxon>Agaricomycetes</taxon>
        <taxon>Hymenochaetales</taxon>
        <taxon>Schizoporaceae</taxon>
        <taxon>Schizopora</taxon>
    </lineage>
</organism>
<keyword evidence="13" id="KW-1185">Reference proteome</keyword>
<dbReference type="STRING" id="27342.A0A0H2RIH0"/>
<dbReference type="NCBIfam" id="TIGR00272">
    <property type="entry name" value="DPH2"/>
    <property type="match status" value="1"/>
</dbReference>
<comment type="subunit">
    <text evidence="8">Component of the 2-(3-amino-3-carboxypropyl)histidine synthase complex composed of DPH1, DPH2, DPH3 and a NADH-dependent reductase, predominantly CBR1.</text>
</comment>
<feature type="region of interest" description="Disordered" evidence="11">
    <location>
        <begin position="431"/>
        <end position="453"/>
    </location>
</feature>
<keyword evidence="6 10" id="KW-0408">Iron</keyword>
<evidence type="ECO:0000256" key="9">
    <source>
        <dbReference type="ARBA" id="ARBA00054092"/>
    </source>
</evidence>
<dbReference type="SFLD" id="SFLDS00032">
    <property type="entry name" value="Radical_SAM_3-amino-3-carboxyp"/>
    <property type="match status" value="1"/>
</dbReference>
<evidence type="ECO:0000256" key="10">
    <source>
        <dbReference type="RuleBase" id="RU364133"/>
    </source>
</evidence>
<evidence type="ECO:0000313" key="13">
    <source>
        <dbReference type="Proteomes" id="UP000053477"/>
    </source>
</evidence>
<dbReference type="InterPro" id="IPR010014">
    <property type="entry name" value="DHP2"/>
</dbReference>
<dbReference type="EMBL" id="KQ085992">
    <property type="protein sequence ID" value="KLO11785.1"/>
    <property type="molecule type" value="Genomic_DNA"/>
</dbReference>
<comment type="subcellular location">
    <subcellularLocation>
        <location evidence="10">Cytoplasm</location>
    </subcellularLocation>
</comment>
<dbReference type="GO" id="GO:0051536">
    <property type="term" value="F:iron-sulfur cluster binding"/>
    <property type="evidence" value="ECO:0007669"/>
    <property type="project" value="UniProtKB-KW"/>
</dbReference>
<accession>A0A0H2RIH0</accession>
<gene>
    <name evidence="12" type="ORF">SCHPADRAFT_830508</name>
</gene>
<dbReference type="SFLD" id="SFLDG01121">
    <property type="entry name" value="Diphthamide_biosynthesis"/>
    <property type="match status" value="1"/>
</dbReference>
<evidence type="ECO:0000256" key="5">
    <source>
        <dbReference type="ARBA" id="ARBA00022723"/>
    </source>
</evidence>
<evidence type="ECO:0000256" key="4">
    <source>
        <dbReference type="ARBA" id="ARBA00021914"/>
    </source>
</evidence>
<dbReference type="FunFam" id="3.40.50.11860:FF:000001">
    <property type="entry name" value="2-(3-amino-3-carboxypropyl)histidine synthase subunit 2"/>
    <property type="match status" value="1"/>
</dbReference>
<comment type="pathway">
    <text evidence="2 10">Protein modification; peptidyl-diphthamide biosynthesis.</text>
</comment>
<dbReference type="Pfam" id="PF01866">
    <property type="entry name" value="Diphthamide_syn"/>
    <property type="match status" value="1"/>
</dbReference>
<comment type="similarity">
    <text evidence="3 10">Belongs to the DPH1/DPH2 family. DPH2 subfamily.</text>
</comment>
<evidence type="ECO:0000256" key="1">
    <source>
        <dbReference type="ARBA" id="ARBA00001966"/>
    </source>
</evidence>